<keyword evidence="2" id="KW-1185">Reference proteome</keyword>
<dbReference type="EMBL" id="MK376957">
    <property type="protein sequence ID" value="QAU06737.1"/>
    <property type="molecule type" value="Genomic_DNA"/>
</dbReference>
<accession>A0A410TCI1</accession>
<dbReference type="Proteomes" id="UP000290209">
    <property type="component" value="Segment"/>
</dbReference>
<protein>
    <submittedName>
        <fullName evidence="1">Uncharacterized protein</fullName>
    </submittedName>
</protein>
<proteinExistence type="predicted"/>
<reference evidence="1 2" key="1">
    <citation type="submission" date="2019-01" db="EMBL/GenBank/DDBJ databases">
        <authorList>
            <person name="Fisher A."/>
            <person name="Galvan P."/>
            <person name="Koga A.P."/>
            <person name="Garlena R.A."/>
            <person name="Russell D.A."/>
            <person name="Pope W.H."/>
            <person name="Jacobs-Sera D."/>
            <person name="Hatfull G.F."/>
        </authorList>
    </citation>
    <scope>NUCLEOTIDE SEQUENCE [LARGE SCALE GENOMIC DNA]</scope>
</reference>
<dbReference type="KEGG" id="vg:55613912"/>
<name>A0A410TCI1_9CAUD</name>
<evidence type="ECO:0000313" key="2">
    <source>
        <dbReference type="Proteomes" id="UP000290209"/>
    </source>
</evidence>
<gene>
    <name evidence="1" type="primary">31</name>
    <name evidence="1" type="ORF">SEA_DUFFINGTON_31</name>
</gene>
<dbReference type="RefSeq" id="YP_009843620.1">
    <property type="nucleotide sequence ID" value="NC_048750.1"/>
</dbReference>
<organism evidence="1 2">
    <name type="scientific">Gordonia phage Duffington</name>
    <dbReference type="NCBI Taxonomy" id="2507858"/>
    <lineage>
        <taxon>Viruses</taxon>
        <taxon>Duplodnaviria</taxon>
        <taxon>Heunggongvirae</taxon>
        <taxon>Uroviricota</taxon>
        <taxon>Caudoviricetes</taxon>
        <taxon>Deejayvirinae</taxon>
        <taxon>Kenoshavirus</taxon>
        <taxon>Kenoshavirus duffington</taxon>
    </lineage>
</organism>
<dbReference type="GeneID" id="55613912"/>
<sequence>MPSITMTHKGTFTNTQSKLNRMSKGMIQEVLAKYGALGVHVLSQATPIDSGESRNSWTSKVEKRGKGWRLSWHNQNRTVNGQPVVILIQFGHGTGTGGYVAGKDFINPAIKPVFDLIIAEVRRKVAS</sequence>
<evidence type="ECO:0000313" key="1">
    <source>
        <dbReference type="EMBL" id="QAU06737.1"/>
    </source>
</evidence>